<gene>
    <name evidence="2" type="ORF">HUW51_22110</name>
</gene>
<protein>
    <submittedName>
        <fullName evidence="2">Helicase associated domain protein</fullName>
    </submittedName>
</protein>
<feature type="domain" description="Helicase-associated" evidence="1">
    <location>
        <begin position="283"/>
        <end position="343"/>
    </location>
</feature>
<feature type="domain" description="Helicase-associated" evidence="1">
    <location>
        <begin position="145"/>
        <end position="206"/>
    </location>
</feature>
<dbReference type="RefSeq" id="WP_185271771.1">
    <property type="nucleotide sequence ID" value="NZ_CP055156.1"/>
</dbReference>
<proteinExistence type="predicted"/>
<feature type="domain" description="Helicase-associated" evidence="1">
    <location>
        <begin position="216"/>
        <end position="273"/>
    </location>
</feature>
<dbReference type="Pfam" id="PF03457">
    <property type="entry name" value="HA"/>
    <property type="match status" value="6"/>
</dbReference>
<dbReference type="PANTHER" id="PTHR33418">
    <property type="entry name" value="HELICASE-ASSOCIATED"/>
    <property type="match status" value="1"/>
</dbReference>
<keyword evidence="3" id="KW-1185">Reference proteome</keyword>
<dbReference type="AlphaFoldDB" id="A0A7G7GDP6"/>
<sequence>MESLTKELFDTSFYESWQRHYHKFKAYLHQDNNEPFNPIILDEDLIKWIGIQARLQNKLPPELRIKLAELPFKFNRKGALWELMYHQLENFFKINGHAHVPAIPEYEALRDWLWRQIQDKKYLSEARFNKLNQLDVDWEMASTRDQRWEQMYARLKEFSAEFGHSLVPQDWKADPMLANWVRVQRRMKAKGKLLPEREKKLNELDFVWHIQVLYNSQWQQYYQELRRFFEKHGHTRVPGRFKQLTSWIENQRTAKKNNLLPANREQKLNDLNFIWNFKEVKNNDWQEKYQQLCAFKKQQGHSFVPVNYKENKSLGTWVATQRMLEAKGKLDPVKKKKLNQIGFVWSSNTHQQLKSNYDSKWNLNFERLKIYQQVYGTCQVSLKINPVLQRWTRWQRILFCQGRLSEERMAKLNEIRFPWNVQEGYWMKMYEALSQFKERYGHTRVPYHWAPNRQLAAWVYRQKLNKAELSAQKIELLNILGFDWSLSRKLLVSWHDMYQRLLQFKQEHGHTRVPVKWAQDRKLGKWVSRMRHEKDKLLPERVGLLEKVDFKWGKQIANNKNEAQPVKLNKQKNPEE</sequence>
<evidence type="ECO:0000313" key="3">
    <source>
        <dbReference type="Proteomes" id="UP000515237"/>
    </source>
</evidence>
<feature type="domain" description="Helicase-associated" evidence="1">
    <location>
        <begin position="424"/>
        <end position="482"/>
    </location>
</feature>
<evidence type="ECO:0000313" key="2">
    <source>
        <dbReference type="EMBL" id="QNF35280.1"/>
    </source>
</evidence>
<dbReference type="Proteomes" id="UP000515237">
    <property type="component" value="Chromosome"/>
</dbReference>
<dbReference type="Gene3D" id="6.10.140.530">
    <property type="match status" value="7"/>
</dbReference>
<name>A0A7G7GDP6_9BACT</name>
<dbReference type="InterPro" id="IPR005114">
    <property type="entry name" value="Helicase_assoc"/>
</dbReference>
<feature type="domain" description="Helicase-associated" evidence="1">
    <location>
        <begin position="358"/>
        <end position="417"/>
    </location>
</feature>
<dbReference type="PANTHER" id="PTHR33418:SF1">
    <property type="entry name" value="HELICASE-ASSOCIATED DOMAIN-CONTAINING PROTEIN"/>
    <property type="match status" value="1"/>
</dbReference>
<accession>A0A7G7GDP6</accession>
<evidence type="ECO:0000259" key="1">
    <source>
        <dbReference type="Pfam" id="PF03457"/>
    </source>
</evidence>
<dbReference type="EMBL" id="CP055156">
    <property type="protein sequence ID" value="QNF35280.1"/>
    <property type="molecule type" value="Genomic_DNA"/>
</dbReference>
<feature type="domain" description="Helicase-associated" evidence="1">
    <location>
        <begin position="493"/>
        <end position="550"/>
    </location>
</feature>
<organism evidence="2 3">
    <name type="scientific">Adhaeribacter swui</name>
    <dbReference type="NCBI Taxonomy" id="2086471"/>
    <lineage>
        <taxon>Bacteria</taxon>
        <taxon>Pseudomonadati</taxon>
        <taxon>Bacteroidota</taxon>
        <taxon>Cytophagia</taxon>
        <taxon>Cytophagales</taxon>
        <taxon>Hymenobacteraceae</taxon>
        <taxon>Adhaeribacter</taxon>
    </lineage>
</organism>
<dbReference type="KEGG" id="aswu:HUW51_22110"/>
<reference evidence="2 3" key="1">
    <citation type="journal article" date="2018" name="Int. J. Syst. Evol. Microbiol.">
        <title>Adhaeribacter swui sp. nov., isolated from wet mud.</title>
        <authorList>
            <person name="Kim D.U."/>
            <person name="Kim K.W."/>
            <person name="Kang M.S."/>
            <person name="Kim J.Y."/>
            <person name="Jang J.H."/>
            <person name="Kim M.K."/>
        </authorList>
    </citation>
    <scope>NUCLEOTIDE SEQUENCE [LARGE SCALE GENOMIC DNA]</scope>
    <source>
        <strain evidence="2 3">KCTC 52873</strain>
    </source>
</reference>